<feature type="compositionally biased region" description="Polar residues" evidence="2">
    <location>
        <begin position="203"/>
        <end position="217"/>
    </location>
</feature>
<feature type="region of interest" description="Disordered" evidence="2">
    <location>
        <begin position="97"/>
        <end position="230"/>
    </location>
</feature>
<reference evidence="3" key="2">
    <citation type="submission" date="2022-01" db="EMBL/GenBank/DDBJ databases">
        <authorList>
            <person name="Yamashiro T."/>
            <person name="Shiraishi A."/>
            <person name="Satake H."/>
            <person name="Nakayama K."/>
        </authorList>
    </citation>
    <scope>NUCLEOTIDE SEQUENCE</scope>
</reference>
<gene>
    <name evidence="3" type="ORF">Tco_1045829</name>
</gene>
<feature type="compositionally biased region" description="Acidic residues" evidence="2">
    <location>
        <begin position="97"/>
        <end position="106"/>
    </location>
</feature>
<reference evidence="3" key="1">
    <citation type="journal article" date="2022" name="Int. J. Mol. Sci.">
        <title>Draft Genome of Tanacetum Coccineum: Genomic Comparison of Closely Related Tanacetum-Family Plants.</title>
        <authorList>
            <person name="Yamashiro T."/>
            <person name="Shiraishi A."/>
            <person name="Nakayama K."/>
            <person name="Satake H."/>
        </authorList>
    </citation>
    <scope>NUCLEOTIDE SEQUENCE</scope>
</reference>
<protein>
    <submittedName>
        <fullName evidence="3">Uncharacterized protein</fullName>
    </submittedName>
</protein>
<keyword evidence="4" id="KW-1185">Reference proteome</keyword>
<feature type="compositionally biased region" description="Basic residues" evidence="2">
    <location>
        <begin position="186"/>
        <end position="201"/>
    </location>
</feature>
<evidence type="ECO:0000256" key="2">
    <source>
        <dbReference type="SAM" id="MobiDB-lite"/>
    </source>
</evidence>
<accession>A0ABQ5GUD5</accession>
<name>A0ABQ5GUD5_9ASTR</name>
<evidence type="ECO:0000313" key="3">
    <source>
        <dbReference type="EMBL" id="GJT79104.1"/>
    </source>
</evidence>
<proteinExistence type="predicted"/>
<organism evidence="3 4">
    <name type="scientific">Tanacetum coccineum</name>
    <dbReference type="NCBI Taxonomy" id="301880"/>
    <lineage>
        <taxon>Eukaryota</taxon>
        <taxon>Viridiplantae</taxon>
        <taxon>Streptophyta</taxon>
        <taxon>Embryophyta</taxon>
        <taxon>Tracheophyta</taxon>
        <taxon>Spermatophyta</taxon>
        <taxon>Magnoliopsida</taxon>
        <taxon>eudicotyledons</taxon>
        <taxon>Gunneridae</taxon>
        <taxon>Pentapetalae</taxon>
        <taxon>asterids</taxon>
        <taxon>campanulids</taxon>
        <taxon>Asterales</taxon>
        <taxon>Asteraceae</taxon>
        <taxon>Asteroideae</taxon>
        <taxon>Anthemideae</taxon>
        <taxon>Anthemidinae</taxon>
        <taxon>Tanacetum</taxon>
    </lineage>
</organism>
<comment type="caution">
    <text evidence="3">The sequence shown here is derived from an EMBL/GenBank/DDBJ whole genome shotgun (WGS) entry which is preliminary data.</text>
</comment>
<evidence type="ECO:0000256" key="1">
    <source>
        <dbReference type="SAM" id="Coils"/>
    </source>
</evidence>
<dbReference type="Proteomes" id="UP001151760">
    <property type="component" value="Unassembled WGS sequence"/>
</dbReference>
<evidence type="ECO:0000313" key="4">
    <source>
        <dbReference type="Proteomes" id="UP001151760"/>
    </source>
</evidence>
<feature type="compositionally biased region" description="Polar residues" evidence="2">
    <location>
        <begin position="111"/>
        <end position="120"/>
    </location>
</feature>
<sequence>MSNLKFAETHNLVAFLEKPKESDGFEEIINFLNASYVQYALTVNPTIYTTCIEQFWASAKAKIVNGERKIQDLVDKKKVIITETSIRSDLKLDDDEGIDSLEDMGEDSAAPSDSYSTPIISQPLSSKPQKKKSRRKQRKDSGPTEPVTDEAHVSTPSYDPPQSGEDTKTTQAKEIDSLKKRVKQLEKRRKLRTPGRKRLRKIGSNSRVESSNDVSLDNQEDASKQRRRIEDLEADAEVTLVDETQEMTDDNLMFEKEVVEKEVSVVDPVTTAGEVVTTANVEATTASVPTTTIDELTLAQTLIEIKAAKPKAVTSAATTTTTTRPKARGVVVQETSEFKTTSSTLQASQLIQAKDKVKAIMVEPERPLKKKDQVALDEEMARNLEAQMQAELIEEERLARKKEEEANIALIESWDNIQAMIEEDFELAQRLQAEEQGEITIEERSRLFVELMNRRKKHFAKLRAEEIRRKPPTKAQKRNQMSTYLKNMAGYKHSQLKSKSYDEIHKLFDKEMKRVNTFVDMNFLS</sequence>
<feature type="compositionally biased region" description="Basic and acidic residues" evidence="2">
    <location>
        <begin position="165"/>
        <end position="185"/>
    </location>
</feature>
<feature type="coiled-coil region" evidence="1">
    <location>
        <begin position="376"/>
        <end position="405"/>
    </location>
</feature>
<dbReference type="EMBL" id="BQNB010018867">
    <property type="protein sequence ID" value="GJT79104.1"/>
    <property type="molecule type" value="Genomic_DNA"/>
</dbReference>
<feature type="compositionally biased region" description="Basic residues" evidence="2">
    <location>
        <begin position="128"/>
        <end position="138"/>
    </location>
</feature>
<keyword evidence="1" id="KW-0175">Coiled coil</keyword>
<feature type="compositionally biased region" description="Basic and acidic residues" evidence="2">
    <location>
        <begin position="221"/>
        <end position="230"/>
    </location>
</feature>